<dbReference type="SUPFAM" id="SSF53474">
    <property type="entry name" value="alpha/beta-Hydrolases"/>
    <property type="match status" value="1"/>
</dbReference>
<dbReference type="PANTHER" id="PTHR33630">
    <property type="entry name" value="CUTINASE RV1984C-RELATED-RELATED"/>
    <property type="match status" value="1"/>
</dbReference>
<organism evidence="4 5">
    <name type="scientific">Orbilia ellipsospora</name>
    <dbReference type="NCBI Taxonomy" id="2528407"/>
    <lineage>
        <taxon>Eukaryota</taxon>
        <taxon>Fungi</taxon>
        <taxon>Dikarya</taxon>
        <taxon>Ascomycota</taxon>
        <taxon>Pezizomycotina</taxon>
        <taxon>Orbiliomycetes</taxon>
        <taxon>Orbiliales</taxon>
        <taxon>Orbiliaceae</taxon>
        <taxon>Orbilia</taxon>
    </lineage>
</organism>
<evidence type="ECO:0000256" key="3">
    <source>
        <dbReference type="SAM" id="SignalP"/>
    </source>
</evidence>
<dbReference type="InterPro" id="IPR029058">
    <property type="entry name" value="AB_hydrolase_fold"/>
</dbReference>
<keyword evidence="1" id="KW-0378">Hydrolase</keyword>
<name>A0AAV9XRR6_9PEZI</name>
<keyword evidence="2" id="KW-1015">Disulfide bond</keyword>
<keyword evidence="5" id="KW-1185">Reference proteome</keyword>
<reference evidence="4 5" key="1">
    <citation type="submission" date="2019-10" db="EMBL/GenBank/DDBJ databases">
        <authorList>
            <person name="Palmer J.M."/>
        </authorList>
    </citation>
    <scope>NUCLEOTIDE SEQUENCE [LARGE SCALE GENOMIC DNA]</scope>
    <source>
        <strain evidence="4 5">TWF694</strain>
    </source>
</reference>
<feature type="chain" id="PRO_5043799289" evidence="3">
    <location>
        <begin position="18"/>
        <end position="254"/>
    </location>
</feature>
<dbReference type="AlphaFoldDB" id="A0AAV9XRR6"/>
<dbReference type="Pfam" id="PF01083">
    <property type="entry name" value="Cutinase"/>
    <property type="match status" value="1"/>
</dbReference>
<comment type="caution">
    <text evidence="4">The sequence shown here is derived from an EMBL/GenBank/DDBJ whole genome shotgun (WGS) entry which is preliminary data.</text>
</comment>
<keyword evidence="3" id="KW-0732">Signal</keyword>
<dbReference type="GO" id="GO:0052689">
    <property type="term" value="F:carboxylic ester hydrolase activity"/>
    <property type="evidence" value="ECO:0007669"/>
    <property type="project" value="UniProtKB-ARBA"/>
</dbReference>
<gene>
    <name evidence="4" type="ORF">TWF694_000364</name>
</gene>
<dbReference type="SMART" id="SM01110">
    <property type="entry name" value="Cutinase"/>
    <property type="match status" value="1"/>
</dbReference>
<evidence type="ECO:0000256" key="1">
    <source>
        <dbReference type="ARBA" id="ARBA00022801"/>
    </source>
</evidence>
<dbReference type="Gene3D" id="3.40.50.1820">
    <property type="entry name" value="alpha/beta hydrolase"/>
    <property type="match status" value="1"/>
</dbReference>
<proteinExistence type="predicted"/>
<feature type="signal peptide" evidence="3">
    <location>
        <begin position="1"/>
        <end position="17"/>
    </location>
</feature>
<dbReference type="EMBL" id="JAVHJO010000001">
    <property type="protein sequence ID" value="KAK6543622.1"/>
    <property type="molecule type" value="Genomic_DNA"/>
</dbReference>
<evidence type="ECO:0000256" key="2">
    <source>
        <dbReference type="ARBA" id="ARBA00023157"/>
    </source>
</evidence>
<evidence type="ECO:0000313" key="5">
    <source>
        <dbReference type="Proteomes" id="UP001365542"/>
    </source>
</evidence>
<accession>A0AAV9XRR6</accession>
<sequence>MLSSILLLSSLLAFSQAISPPPIDPCKPYCADVYIISCRATLEVTGEGQIGMVAEYVQHASMQTVERVALEYPAVLEGYAKSAAIGAKALKDLVAKQAGECPEQKIVLLGYSQGAQVVGDAISGGGFGQMGDVLIPGMSAELIERLTAVVLMGDPRHMASEEYQHGTAGFAAGNGVFPRSPEQMAILNGIKDKISSYCNAKDALCAVKGRGNLGGHYDTISLFSHQARDWVLEMIERPQRAGGDPGAVSEDEPI</sequence>
<protein>
    <submittedName>
        <fullName evidence="4">Uncharacterized protein</fullName>
    </submittedName>
</protein>
<dbReference type="InterPro" id="IPR000675">
    <property type="entry name" value="Cutinase/axe"/>
</dbReference>
<dbReference type="Proteomes" id="UP001365542">
    <property type="component" value="Unassembled WGS sequence"/>
</dbReference>
<dbReference type="PANTHER" id="PTHR33630:SF9">
    <property type="entry name" value="CUTINASE 4"/>
    <property type="match status" value="1"/>
</dbReference>
<evidence type="ECO:0000313" key="4">
    <source>
        <dbReference type="EMBL" id="KAK6543622.1"/>
    </source>
</evidence>